<accession>A0AAV2ZHY9</accession>
<evidence type="ECO:0000313" key="2">
    <source>
        <dbReference type="Proteomes" id="UP001146120"/>
    </source>
</evidence>
<gene>
    <name evidence="1" type="ORF">N0F65_011090</name>
</gene>
<dbReference type="EMBL" id="DAKRPA010000007">
    <property type="protein sequence ID" value="DBA04542.1"/>
    <property type="molecule type" value="Genomic_DNA"/>
</dbReference>
<reference evidence="1" key="2">
    <citation type="journal article" date="2023" name="Microbiol Resour">
        <title>Decontamination and Annotation of the Draft Genome Sequence of the Oomycete Lagenidium giganteum ARSEF 373.</title>
        <authorList>
            <person name="Morgan W.R."/>
            <person name="Tartar A."/>
        </authorList>
    </citation>
    <scope>NUCLEOTIDE SEQUENCE</scope>
    <source>
        <strain evidence="1">ARSEF 373</strain>
    </source>
</reference>
<proteinExistence type="predicted"/>
<protein>
    <submittedName>
        <fullName evidence="1">Uncharacterized protein</fullName>
    </submittedName>
</protein>
<keyword evidence="2" id="KW-1185">Reference proteome</keyword>
<name>A0AAV2ZHY9_9STRA</name>
<evidence type="ECO:0000313" key="1">
    <source>
        <dbReference type="EMBL" id="DBA04542.1"/>
    </source>
</evidence>
<comment type="caution">
    <text evidence="1">The sequence shown here is derived from an EMBL/GenBank/DDBJ whole genome shotgun (WGS) entry which is preliminary data.</text>
</comment>
<dbReference type="Gene3D" id="2.40.70.10">
    <property type="entry name" value="Acid Proteases"/>
    <property type="match status" value="1"/>
</dbReference>
<dbReference type="InterPro" id="IPR021109">
    <property type="entry name" value="Peptidase_aspartic_dom_sf"/>
</dbReference>
<sequence length="63" mass="7444">MDKKFDCILGMPWLQRHRPEIDWVNRSIKRLTTAEETVLAHLDTNHIWWMDVSADVAATQVPR</sequence>
<reference evidence="1" key="1">
    <citation type="submission" date="2022-11" db="EMBL/GenBank/DDBJ databases">
        <authorList>
            <person name="Morgan W.R."/>
            <person name="Tartar A."/>
        </authorList>
    </citation>
    <scope>NUCLEOTIDE SEQUENCE</scope>
    <source>
        <strain evidence="1">ARSEF 373</strain>
    </source>
</reference>
<dbReference type="AlphaFoldDB" id="A0AAV2ZHY9"/>
<organism evidence="1 2">
    <name type="scientific">Lagenidium giganteum</name>
    <dbReference type="NCBI Taxonomy" id="4803"/>
    <lineage>
        <taxon>Eukaryota</taxon>
        <taxon>Sar</taxon>
        <taxon>Stramenopiles</taxon>
        <taxon>Oomycota</taxon>
        <taxon>Peronosporomycetes</taxon>
        <taxon>Pythiales</taxon>
        <taxon>Pythiaceae</taxon>
    </lineage>
</organism>
<dbReference type="Proteomes" id="UP001146120">
    <property type="component" value="Unassembled WGS sequence"/>
</dbReference>